<evidence type="ECO:0000313" key="2">
    <source>
        <dbReference type="EMBL" id="CAE7252797.1"/>
    </source>
</evidence>
<evidence type="ECO:0000256" key="1">
    <source>
        <dbReference type="SAM" id="SignalP"/>
    </source>
</evidence>
<organism evidence="2 3">
    <name type="scientific">Symbiodinium natans</name>
    <dbReference type="NCBI Taxonomy" id="878477"/>
    <lineage>
        <taxon>Eukaryota</taxon>
        <taxon>Sar</taxon>
        <taxon>Alveolata</taxon>
        <taxon>Dinophyceae</taxon>
        <taxon>Suessiales</taxon>
        <taxon>Symbiodiniaceae</taxon>
        <taxon>Symbiodinium</taxon>
    </lineage>
</organism>
<reference evidence="2" key="1">
    <citation type="submission" date="2021-02" db="EMBL/GenBank/DDBJ databases">
        <authorList>
            <person name="Dougan E. K."/>
            <person name="Rhodes N."/>
            <person name="Thang M."/>
            <person name="Chan C."/>
        </authorList>
    </citation>
    <scope>NUCLEOTIDE SEQUENCE</scope>
</reference>
<comment type="caution">
    <text evidence="2">The sequence shown here is derived from an EMBL/GenBank/DDBJ whole genome shotgun (WGS) entry which is preliminary data.</text>
</comment>
<gene>
    <name evidence="2" type="ORF">SNAT2548_LOCUS12651</name>
</gene>
<sequence length="505" mass="55337">MVRWIMPTRSFVAYQALVLTIGVGGLVRCDGSKCFIPPEEEPSGLPEFLSQCGQAAAVALRLAGADLPVLQEDSLASCIAMSDNFVGVAFGDSACGFCPEACGVALLLQGLAAEFVETARCTQTLLLLVRAYSFLADGEELTEPAEPSRAVSSEDVDALAEMVFVRRGQCAAARRRELTTLVLPPPALARAGGPGFGSFAGAGGQVALLVAATPNQIHTYQPFLNLWRCYALRHGLAFILETDDTEVRPPHHRAPNWLRWFTAKKYLSYYKALLIVDPDQFVVPECWNVSIPAVLGAWAGGLYGSPDVATRDFGRPQTLNNGVVLIRASKRGHFFLDLLLEKAAWMQNIEKDQGAFDETVLEVLGMEAEKRGEEGYDSECAQYVWPNAKGNHEIALYALCWWRTAERLAGPFGARRSMFFRFADPRLVDVNHVVGARGLSESAVLHHFAGRSKDWDFMLDTFGMARRNTGNCQRVFDHVDEQAAVKRCMPGGPPVMECEPPMLVC</sequence>
<dbReference type="InterPro" id="IPR029044">
    <property type="entry name" value="Nucleotide-diphossugar_trans"/>
</dbReference>
<dbReference type="OrthoDB" id="408707at2759"/>
<dbReference type="EMBL" id="CAJNDS010001230">
    <property type="protein sequence ID" value="CAE7252797.1"/>
    <property type="molecule type" value="Genomic_DNA"/>
</dbReference>
<keyword evidence="3" id="KW-1185">Reference proteome</keyword>
<name>A0A812LX81_9DINO</name>
<proteinExistence type="predicted"/>
<keyword evidence="1" id="KW-0732">Signal</keyword>
<accession>A0A812LX81</accession>
<feature type="chain" id="PRO_5032584040" evidence="1">
    <location>
        <begin position="32"/>
        <end position="505"/>
    </location>
</feature>
<evidence type="ECO:0000313" key="3">
    <source>
        <dbReference type="Proteomes" id="UP000604046"/>
    </source>
</evidence>
<dbReference type="Gene3D" id="3.90.550.10">
    <property type="entry name" value="Spore Coat Polysaccharide Biosynthesis Protein SpsA, Chain A"/>
    <property type="match status" value="1"/>
</dbReference>
<dbReference type="AlphaFoldDB" id="A0A812LX81"/>
<dbReference type="Proteomes" id="UP000604046">
    <property type="component" value="Unassembled WGS sequence"/>
</dbReference>
<feature type="signal peptide" evidence="1">
    <location>
        <begin position="1"/>
        <end position="31"/>
    </location>
</feature>
<protein>
    <submittedName>
        <fullName evidence="2">Uncharacterized protein</fullName>
    </submittedName>
</protein>